<name>A0ABY2WL83_9FLAO</name>
<comment type="caution">
    <text evidence="2">The sequence shown here is derived from an EMBL/GenBank/DDBJ whole genome shotgun (WGS) entry which is preliminary data.</text>
</comment>
<feature type="region of interest" description="Disordered" evidence="1">
    <location>
        <begin position="96"/>
        <end position="119"/>
    </location>
</feature>
<dbReference type="Proteomes" id="UP000751614">
    <property type="component" value="Unassembled WGS sequence"/>
</dbReference>
<gene>
    <name evidence="2" type="ORF">FGG15_14355</name>
</gene>
<accession>A0ABY2WL83</accession>
<feature type="region of interest" description="Disordered" evidence="1">
    <location>
        <begin position="137"/>
        <end position="193"/>
    </location>
</feature>
<sequence>MKFSRIIWVSAWVGALFLINTSCEEELGTIGEGVVAGEPFTTGKAEYEVFAFNKGVEAVQTNKLPLYQLGTLNDGVYGKRNASIASQLWLPNGGQGNPIFGELSQESEDNADSDDNDNTVQENETVKEVFLYIPFQLPPTSLRDNDGDGVEDEFDNDSSDPNSDEDGDGVSDNEERIIGSDPFDPDEDGTGEGFIANTFAKRFDLDSIFGDRTQAFNLKVSSFTYYLRDLDPNSNFEEAQEYFSNQDFLAFVDEELFSGEVIVNNEEELEWFEDDPETTDVDESLQVENRIAPGIRVELEKSFFQEILDKEGDAELISQANFSDYIRGIHLAGSSDSEELMFLLDLTQATVTITYEFQDYNSTEEEVETVERDFVLNLLVNNNGAILGNAVNILQDDILPADIANALDNGENASKIYVRGGTGTFTEIRLFEETINGGGDLINQIKQNNWIINEANLVFYVDRTTLDASMGITDEPSRLYLYNAETNQPIYDATIETSNTNEPLGLFLDFDGILQRDNNQGTQYKFRITNHINDIVVRDSTNARLALTVTSNIGIAAVLEAMGSVEEIIDVPVMSNINPLGTVLFGSNVDAADEDKKLKLEIYYTEAN</sequence>
<protein>
    <submittedName>
        <fullName evidence="2">DUF4270 domain-containing protein</fullName>
    </submittedName>
</protein>
<dbReference type="EMBL" id="VCNI01000002">
    <property type="protein sequence ID" value="TMU55355.1"/>
    <property type="molecule type" value="Genomic_DNA"/>
</dbReference>
<reference evidence="2 3" key="1">
    <citation type="submission" date="2019-05" db="EMBL/GenBank/DDBJ databases">
        <title>Flagellimonas sp. AsT0115, sp. nov., isolated from a marine red algae, Asparagopsis taxiformis.</title>
        <authorList>
            <person name="Kim J."/>
            <person name="Jeong S.E."/>
            <person name="Jeon C.O."/>
        </authorList>
    </citation>
    <scope>NUCLEOTIDE SEQUENCE [LARGE SCALE GENOMIC DNA]</scope>
    <source>
        <strain evidence="2 3">AsT0115</strain>
    </source>
</reference>
<dbReference type="InterPro" id="IPR025366">
    <property type="entry name" value="DUF4270"/>
</dbReference>
<keyword evidence="3" id="KW-1185">Reference proteome</keyword>
<proteinExistence type="predicted"/>
<dbReference type="Pfam" id="PF14092">
    <property type="entry name" value="DUF4270"/>
    <property type="match status" value="1"/>
</dbReference>
<feature type="compositionally biased region" description="Acidic residues" evidence="1">
    <location>
        <begin position="105"/>
        <end position="117"/>
    </location>
</feature>
<dbReference type="RefSeq" id="WP_138837415.1">
    <property type="nucleotide sequence ID" value="NZ_VCNI01000002.1"/>
</dbReference>
<organism evidence="2 3">
    <name type="scientific">Flagellimonas algicola</name>
    <dbReference type="NCBI Taxonomy" id="2583815"/>
    <lineage>
        <taxon>Bacteria</taxon>
        <taxon>Pseudomonadati</taxon>
        <taxon>Bacteroidota</taxon>
        <taxon>Flavobacteriia</taxon>
        <taxon>Flavobacteriales</taxon>
        <taxon>Flavobacteriaceae</taxon>
        <taxon>Flagellimonas</taxon>
    </lineage>
</organism>
<feature type="compositionally biased region" description="Acidic residues" evidence="1">
    <location>
        <begin position="147"/>
        <end position="172"/>
    </location>
</feature>
<evidence type="ECO:0000256" key="1">
    <source>
        <dbReference type="SAM" id="MobiDB-lite"/>
    </source>
</evidence>
<evidence type="ECO:0000313" key="2">
    <source>
        <dbReference type="EMBL" id="TMU55355.1"/>
    </source>
</evidence>
<evidence type="ECO:0000313" key="3">
    <source>
        <dbReference type="Proteomes" id="UP000751614"/>
    </source>
</evidence>